<feature type="transmembrane region" description="Helical" evidence="14">
    <location>
        <begin position="331"/>
        <end position="351"/>
    </location>
</feature>
<organism evidence="16 17">
    <name type="scientific">Chlamydomonas incerta</name>
    <dbReference type="NCBI Taxonomy" id="51695"/>
    <lineage>
        <taxon>Eukaryota</taxon>
        <taxon>Viridiplantae</taxon>
        <taxon>Chlorophyta</taxon>
        <taxon>core chlorophytes</taxon>
        <taxon>Chlorophyceae</taxon>
        <taxon>CS clade</taxon>
        <taxon>Chlamydomonadales</taxon>
        <taxon>Chlamydomonadaceae</taxon>
        <taxon>Chlamydomonas</taxon>
    </lineage>
</organism>
<comment type="similarity">
    <text evidence="4">Belongs to the neutral sphingomyelinase family.</text>
</comment>
<keyword evidence="5 14" id="KW-0812">Transmembrane</keyword>
<evidence type="ECO:0000256" key="7">
    <source>
        <dbReference type="ARBA" id="ARBA00022801"/>
    </source>
</evidence>
<dbReference type="GO" id="GO:0006665">
    <property type="term" value="P:sphingolipid metabolic process"/>
    <property type="evidence" value="ECO:0007669"/>
    <property type="project" value="UniProtKB-KW"/>
</dbReference>
<comment type="pathway">
    <text evidence="2">Lipid metabolism; sphingolipid metabolism.</text>
</comment>
<dbReference type="PANTHER" id="PTHR16320:SF24">
    <property type="entry name" value="PHOSPHODIESTERASE, PUTATIVE-RELATED"/>
    <property type="match status" value="1"/>
</dbReference>
<keyword evidence="7" id="KW-0378">Hydrolase</keyword>
<evidence type="ECO:0000256" key="11">
    <source>
        <dbReference type="ARBA" id="ARBA00023098"/>
    </source>
</evidence>
<sequence>MAPLQVLTLNCWGLWLLSKKRYNRILHLCEFLANDAKEKHELDLVLLQEVWCDCDVDLIISAAKLSGLVHATHYRSGIFGAGLLTLSRYPITDTDFHLYMAAGDPASIGCGDYYAAKGVGYARVAAPSGPIDVFNTHLHANYHHTYDKPSGPDAVPAPSTDDYAAFRMAQVLELARYVNAVSRSSGSGGAVLGGDLNCKPGTLEQEVLRALLPQLRDAWQEAHGPAADGFTCKAPGNTFPPRRQPPERIDYVLTTFGVAGCDIQLEHTPEGHSYSDHVAVRALLRLPGPGAPSAAPPPAPAPARRLALLSAAERVVGGGLERAAQASSGHIMFSAIMAVQALGFCFFAQLMRLLGKSLHPSAAFAPPLAAIVCAAGAAIFFVMGVAADGGQARALQQATQQLGVMVEAAGGRAGRVVTGGVGGSGEPGSGAPGSGAPGGGARQEEEERVERAERRKGGAEPGAAAAGGKKKK</sequence>
<evidence type="ECO:0000256" key="5">
    <source>
        <dbReference type="ARBA" id="ARBA00022692"/>
    </source>
</evidence>
<feature type="compositionally biased region" description="Low complexity" evidence="13">
    <location>
        <begin position="461"/>
        <end position="472"/>
    </location>
</feature>
<comment type="caution">
    <text evidence="16">The sequence shown here is derived from an EMBL/GenBank/DDBJ whole genome shotgun (WGS) entry which is preliminary data.</text>
</comment>
<evidence type="ECO:0000256" key="12">
    <source>
        <dbReference type="ARBA" id="ARBA00023136"/>
    </source>
</evidence>
<dbReference type="EMBL" id="JAEHOC010000030">
    <property type="protein sequence ID" value="KAG2429617.1"/>
    <property type="molecule type" value="Genomic_DNA"/>
</dbReference>
<protein>
    <recommendedName>
        <fullName evidence="15">Endonuclease/exonuclease/phosphatase domain-containing protein</fullName>
    </recommendedName>
</protein>
<evidence type="ECO:0000256" key="9">
    <source>
        <dbReference type="ARBA" id="ARBA00022919"/>
    </source>
</evidence>
<proteinExistence type="inferred from homology"/>
<dbReference type="InterPro" id="IPR005135">
    <property type="entry name" value="Endo/exonuclease/phosphatase"/>
</dbReference>
<dbReference type="GO" id="GO:0016020">
    <property type="term" value="C:membrane"/>
    <property type="evidence" value="ECO:0007669"/>
    <property type="project" value="UniProtKB-SubCell"/>
</dbReference>
<evidence type="ECO:0000256" key="4">
    <source>
        <dbReference type="ARBA" id="ARBA00006335"/>
    </source>
</evidence>
<evidence type="ECO:0000259" key="15">
    <source>
        <dbReference type="Pfam" id="PF03372"/>
    </source>
</evidence>
<evidence type="ECO:0000256" key="14">
    <source>
        <dbReference type="SAM" id="Phobius"/>
    </source>
</evidence>
<dbReference type="Gene3D" id="3.60.10.10">
    <property type="entry name" value="Endonuclease/exonuclease/phosphatase"/>
    <property type="match status" value="1"/>
</dbReference>
<dbReference type="AlphaFoldDB" id="A0A835SQS1"/>
<evidence type="ECO:0000256" key="10">
    <source>
        <dbReference type="ARBA" id="ARBA00022989"/>
    </source>
</evidence>
<evidence type="ECO:0000256" key="3">
    <source>
        <dbReference type="ARBA" id="ARBA00004991"/>
    </source>
</evidence>
<dbReference type="OrthoDB" id="387657at2759"/>
<dbReference type="PANTHER" id="PTHR16320">
    <property type="entry name" value="SPHINGOMYELINASE FAMILY MEMBER"/>
    <property type="match status" value="1"/>
</dbReference>
<evidence type="ECO:0000256" key="13">
    <source>
        <dbReference type="SAM" id="MobiDB-lite"/>
    </source>
</evidence>
<evidence type="ECO:0000256" key="8">
    <source>
        <dbReference type="ARBA" id="ARBA00022842"/>
    </source>
</evidence>
<feature type="transmembrane region" description="Helical" evidence="14">
    <location>
        <begin position="363"/>
        <end position="387"/>
    </location>
</feature>
<feature type="domain" description="Endonuclease/exonuclease/phosphatase" evidence="15">
    <location>
        <begin position="7"/>
        <end position="277"/>
    </location>
</feature>
<evidence type="ECO:0000313" key="17">
    <source>
        <dbReference type="Proteomes" id="UP000650467"/>
    </source>
</evidence>
<dbReference type="Proteomes" id="UP000650467">
    <property type="component" value="Unassembled WGS sequence"/>
</dbReference>
<name>A0A835SQS1_CHLIN</name>
<feature type="region of interest" description="Disordered" evidence="13">
    <location>
        <begin position="417"/>
        <end position="472"/>
    </location>
</feature>
<evidence type="ECO:0000313" key="16">
    <source>
        <dbReference type="EMBL" id="KAG2429617.1"/>
    </source>
</evidence>
<feature type="region of interest" description="Disordered" evidence="13">
    <location>
        <begin position="227"/>
        <end position="246"/>
    </location>
</feature>
<keyword evidence="17" id="KW-1185">Reference proteome</keyword>
<comment type="subcellular location">
    <subcellularLocation>
        <location evidence="1">Membrane</location>
        <topology evidence="1">Multi-pass membrane protein</topology>
    </subcellularLocation>
</comment>
<dbReference type="Pfam" id="PF03372">
    <property type="entry name" value="Exo_endo_phos"/>
    <property type="match status" value="1"/>
</dbReference>
<comment type="pathway">
    <text evidence="3">Sphingolipid metabolism.</text>
</comment>
<reference evidence="16" key="1">
    <citation type="journal article" date="2020" name="bioRxiv">
        <title>Comparative genomics of Chlamydomonas.</title>
        <authorList>
            <person name="Craig R.J."/>
            <person name="Hasan A.R."/>
            <person name="Ness R.W."/>
            <person name="Keightley P.D."/>
        </authorList>
    </citation>
    <scope>NUCLEOTIDE SEQUENCE</scope>
    <source>
        <strain evidence="16">SAG 7.73</strain>
    </source>
</reference>
<dbReference type="InterPro" id="IPR038772">
    <property type="entry name" value="Sph/SMPD2-like"/>
</dbReference>
<feature type="compositionally biased region" description="Basic and acidic residues" evidence="13">
    <location>
        <begin position="442"/>
        <end position="458"/>
    </location>
</feature>
<evidence type="ECO:0000256" key="6">
    <source>
        <dbReference type="ARBA" id="ARBA00022723"/>
    </source>
</evidence>
<keyword evidence="6" id="KW-0479">Metal-binding</keyword>
<feature type="compositionally biased region" description="Gly residues" evidence="13">
    <location>
        <begin position="417"/>
        <end position="441"/>
    </location>
</feature>
<keyword evidence="11" id="KW-0443">Lipid metabolism</keyword>
<dbReference type="SUPFAM" id="SSF56219">
    <property type="entry name" value="DNase I-like"/>
    <property type="match status" value="1"/>
</dbReference>
<evidence type="ECO:0000256" key="1">
    <source>
        <dbReference type="ARBA" id="ARBA00004141"/>
    </source>
</evidence>
<dbReference type="GO" id="GO:0046872">
    <property type="term" value="F:metal ion binding"/>
    <property type="evidence" value="ECO:0007669"/>
    <property type="project" value="UniProtKB-KW"/>
</dbReference>
<keyword evidence="9" id="KW-0746">Sphingolipid metabolism</keyword>
<accession>A0A835SQS1</accession>
<evidence type="ECO:0000256" key="2">
    <source>
        <dbReference type="ARBA" id="ARBA00004760"/>
    </source>
</evidence>
<gene>
    <name evidence="16" type="ORF">HXX76_010849</name>
</gene>
<keyword evidence="12 14" id="KW-0472">Membrane</keyword>
<keyword evidence="8" id="KW-0460">Magnesium</keyword>
<keyword evidence="10 14" id="KW-1133">Transmembrane helix</keyword>
<dbReference type="GO" id="GO:0004767">
    <property type="term" value="F:sphingomyelin phosphodiesterase activity"/>
    <property type="evidence" value="ECO:0007669"/>
    <property type="project" value="InterPro"/>
</dbReference>
<dbReference type="InterPro" id="IPR036691">
    <property type="entry name" value="Endo/exonu/phosph_ase_sf"/>
</dbReference>